<sequence length="259" mass="30343">MKHIFLFFFLYTISVCSQNTVKATFIKDTTLTVQSLVEINNFGTQYHIQHNTLYKTENTKSSNYSNVQLGEITSANAFNPLKLNLFYSDFNTVIVLDNRLSEIFKIDFNTTKPYKSVSHISTGNDNTIWIFNQDTQQLELYDYKTNTVRAKTLPIQSRLLDIKSNFNYCWLLTENYLYKYSYFGSTVSKIENKGFTALEEDNGNLILQKENSLFYHKKNTNDFQKLEIPNLLISQFLLTNETLYIYHSKILSKFQLKTE</sequence>
<dbReference type="SUPFAM" id="SSF63825">
    <property type="entry name" value="YWTD domain"/>
    <property type="match status" value="1"/>
</dbReference>
<dbReference type="EMBL" id="QPIG01000001">
    <property type="protein sequence ID" value="RCU57976.1"/>
    <property type="molecule type" value="Genomic_DNA"/>
</dbReference>
<dbReference type="OrthoDB" id="1143207at2"/>
<evidence type="ECO:0000313" key="2">
    <source>
        <dbReference type="Proteomes" id="UP000252249"/>
    </source>
</evidence>
<dbReference type="RefSeq" id="WP_113965582.1">
    <property type="nucleotide sequence ID" value="NZ_JAWVXR010000001.1"/>
</dbReference>
<dbReference type="Proteomes" id="UP000252249">
    <property type="component" value="Unassembled WGS sequence"/>
</dbReference>
<dbReference type="Gene3D" id="2.130.10.10">
    <property type="entry name" value="YVTN repeat-like/Quinoprotein amine dehydrogenase"/>
    <property type="match status" value="1"/>
</dbReference>
<protein>
    <submittedName>
        <fullName evidence="1">Uncharacterized protein</fullName>
    </submittedName>
</protein>
<reference evidence="1 2" key="1">
    <citation type="submission" date="2018-07" db="EMBL/GenBank/DDBJ databases">
        <title>Oceanihabitans testaceum sp. nov., isolated from marine sediment.</title>
        <authorList>
            <person name="Li C.-M."/>
        </authorList>
    </citation>
    <scope>NUCLEOTIDE SEQUENCE [LARGE SCALE GENOMIC DNA]</scope>
    <source>
        <strain evidence="1 2">S9-10</strain>
    </source>
</reference>
<evidence type="ECO:0000313" key="1">
    <source>
        <dbReference type="EMBL" id="RCU57976.1"/>
    </source>
</evidence>
<dbReference type="InterPro" id="IPR015943">
    <property type="entry name" value="WD40/YVTN_repeat-like_dom_sf"/>
</dbReference>
<comment type="caution">
    <text evidence="1">The sequence shown here is derived from an EMBL/GenBank/DDBJ whole genome shotgun (WGS) entry which is preliminary data.</text>
</comment>
<keyword evidence="2" id="KW-1185">Reference proteome</keyword>
<organism evidence="1 2">
    <name type="scientific">Oceanihabitans sediminis</name>
    <dbReference type="NCBI Taxonomy" id="1812012"/>
    <lineage>
        <taxon>Bacteria</taxon>
        <taxon>Pseudomonadati</taxon>
        <taxon>Bacteroidota</taxon>
        <taxon>Flavobacteriia</taxon>
        <taxon>Flavobacteriales</taxon>
        <taxon>Flavobacteriaceae</taxon>
        <taxon>Oceanihabitans</taxon>
    </lineage>
</organism>
<gene>
    <name evidence="1" type="ORF">DU428_00885</name>
</gene>
<proteinExistence type="predicted"/>
<accession>A0A368P694</accession>
<dbReference type="AlphaFoldDB" id="A0A368P694"/>
<name>A0A368P694_9FLAO</name>